<evidence type="ECO:0000256" key="6">
    <source>
        <dbReference type="ARBA" id="ARBA00069940"/>
    </source>
</evidence>
<dbReference type="AlphaFoldDB" id="A0A1Y1Y7K5"/>
<dbReference type="PANTHER" id="PTHR42687">
    <property type="entry name" value="L-THREONINE 3-DEHYDROGENASE"/>
    <property type="match status" value="1"/>
</dbReference>
<dbReference type="Proteomes" id="UP000193498">
    <property type="component" value="Unassembled WGS sequence"/>
</dbReference>
<sequence length="374" mass="41452">MNFTKSLPSLIRPLSTKPVASKLSGTARFYHCHKAFANSLHRKVHTSNAVAKSPRILITGSLGQLGSGLARLLREKYGNDNVIASDIRKPNEQNLGAGPYVHADVLNYQQLESLVVDFDIDWVVHLSAILSAVGEKNTAKALAVNVTGFQNVLDLAKNHGLRIFSPSTIGAFGVSTPKDNTPDLTIQRPNTIYGITKVNMELMGEYYHEKYGVDFRSVRYPGIISADTMPGGGTTDYAVEIFHEALKTGKYECFLSKDTSLPMMYLPDCLRGTADFLEAPNEQLKQRIYNMAAVSFTPAEITEAIRAHIPDFEISYAPDFRQAIADSWPRSLDDSAARRDWNWKHEYDTAGMVEDMLTRLSPQYAAEEATRVAA</sequence>
<gene>
    <name evidence="8" type="ORF">K493DRAFT_315701</name>
</gene>
<comment type="similarity">
    <text evidence="1">Belongs to the NAD(P)-dependent epimerase/dehydratase family.</text>
</comment>
<dbReference type="GO" id="GO:0008743">
    <property type="term" value="F:L-threonine 3-dehydrogenase activity"/>
    <property type="evidence" value="ECO:0007669"/>
    <property type="project" value="UniProtKB-EC"/>
</dbReference>
<comment type="function">
    <text evidence="3">Catalyzes the NAD(+)-dependent oxidation of L-threonine to 2-amino-3-ketobutyrate, mediating L-threonine catabolism.</text>
</comment>
<evidence type="ECO:0000256" key="3">
    <source>
        <dbReference type="ARBA" id="ARBA00059023"/>
    </source>
</evidence>
<dbReference type="FunFam" id="3.40.50.720:FF:000077">
    <property type="entry name" value="L-threonine 3-dehydrogenase, mitochondrial"/>
    <property type="match status" value="1"/>
</dbReference>
<dbReference type="SUPFAM" id="SSF51735">
    <property type="entry name" value="NAD(P)-binding Rossmann-fold domains"/>
    <property type="match status" value="1"/>
</dbReference>
<evidence type="ECO:0000256" key="5">
    <source>
        <dbReference type="ARBA" id="ARBA00066604"/>
    </source>
</evidence>
<dbReference type="InterPro" id="IPR036291">
    <property type="entry name" value="NAD(P)-bd_dom_sf"/>
</dbReference>
<accession>A0A1Y1Y7K5</accession>
<dbReference type="GO" id="GO:0006567">
    <property type="term" value="P:L-threonine catabolic process"/>
    <property type="evidence" value="ECO:0007669"/>
    <property type="project" value="TreeGrafter"/>
</dbReference>
<dbReference type="InterPro" id="IPR051225">
    <property type="entry name" value="NAD(P)_epim/dehydratase"/>
</dbReference>
<dbReference type="InterPro" id="IPR001509">
    <property type="entry name" value="Epimerase_deHydtase"/>
</dbReference>
<feature type="domain" description="NAD-dependent epimerase/dehydratase" evidence="7">
    <location>
        <begin position="56"/>
        <end position="292"/>
    </location>
</feature>
<evidence type="ECO:0000259" key="7">
    <source>
        <dbReference type="Pfam" id="PF01370"/>
    </source>
</evidence>
<dbReference type="Gene3D" id="3.40.50.720">
    <property type="entry name" value="NAD(P)-binding Rossmann-like Domain"/>
    <property type="match status" value="1"/>
</dbReference>
<dbReference type="EMBL" id="MCFE01000216">
    <property type="protein sequence ID" value="ORX93991.1"/>
    <property type="molecule type" value="Genomic_DNA"/>
</dbReference>
<protein>
    <recommendedName>
        <fullName evidence="6">L-threonine 3-dehydrogenase, mitochondrial</fullName>
        <ecNumber evidence="5">1.1.1.103</ecNumber>
    </recommendedName>
</protein>
<dbReference type="InParanoid" id="A0A1Y1Y7K5"/>
<evidence type="ECO:0000313" key="8">
    <source>
        <dbReference type="EMBL" id="ORX93991.1"/>
    </source>
</evidence>
<dbReference type="OrthoDB" id="331544at2759"/>
<keyword evidence="9" id="KW-1185">Reference proteome</keyword>
<organism evidence="8 9">
    <name type="scientific">Basidiobolus meristosporus CBS 931.73</name>
    <dbReference type="NCBI Taxonomy" id="1314790"/>
    <lineage>
        <taxon>Eukaryota</taxon>
        <taxon>Fungi</taxon>
        <taxon>Fungi incertae sedis</taxon>
        <taxon>Zoopagomycota</taxon>
        <taxon>Entomophthoromycotina</taxon>
        <taxon>Basidiobolomycetes</taxon>
        <taxon>Basidiobolales</taxon>
        <taxon>Basidiobolaceae</taxon>
        <taxon>Basidiobolus</taxon>
    </lineage>
</organism>
<dbReference type="PANTHER" id="PTHR42687:SF1">
    <property type="entry name" value="L-THREONINE 3-DEHYDROGENASE, MITOCHONDRIAL"/>
    <property type="match status" value="1"/>
</dbReference>
<dbReference type="EC" id="1.1.1.103" evidence="5"/>
<proteinExistence type="inferred from homology"/>
<evidence type="ECO:0000256" key="1">
    <source>
        <dbReference type="ARBA" id="ARBA00007637"/>
    </source>
</evidence>
<evidence type="ECO:0000313" key="9">
    <source>
        <dbReference type="Proteomes" id="UP000193498"/>
    </source>
</evidence>
<dbReference type="CDD" id="cd05272">
    <property type="entry name" value="TDH_SDR_e"/>
    <property type="match status" value="1"/>
</dbReference>
<dbReference type="Pfam" id="PF01370">
    <property type="entry name" value="Epimerase"/>
    <property type="match status" value="1"/>
</dbReference>
<evidence type="ECO:0000256" key="4">
    <source>
        <dbReference type="ARBA" id="ARBA00060557"/>
    </source>
</evidence>
<comment type="pathway">
    <text evidence="4">Amino-acid degradation; L-threonine degradation via oxydo-reductase pathway; glycine from L-threonine: step 1/2.</text>
</comment>
<dbReference type="STRING" id="1314790.A0A1Y1Y7K5"/>
<comment type="caution">
    <text evidence="8">The sequence shown here is derived from an EMBL/GenBank/DDBJ whole genome shotgun (WGS) entry which is preliminary data.</text>
</comment>
<comment type="catalytic activity">
    <reaction evidence="2">
        <text>L-threonine + NAD(+) = (2S)-2-amino-3-oxobutanoate + NADH + H(+)</text>
        <dbReference type="Rhea" id="RHEA:13161"/>
        <dbReference type="ChEBI" id="CHEBI:15378"/>
        <dbReference type="ChEBI" id="CHEBI:57540"/>
        <dbReference type="ChEBI" id="CHEBI:57926"/>
        <dbReference type="ChEBI" id="CHEBI:57945"/>
        <dbReference type="ChEBI" id="CHEBI:78948"/>
        <dbReference type="EC" id="1.1.1.103"/>
    </reaction>
</comment>
<reference evidence="8 9" key="1">
    <citation type="submission" date="2016-07" db="EMBL/GenBank/DDBJ databases">
        <title>Pervasive Adenine N6-methylation of Active Genes in Fungi.</title>
        <authorList>
            <consortium name="DOE Joint Genome Institute"/>
            <person name="Mondo S.J."/>
            <person name="Dannebaum R.O."/>
            <person name="Kuo R.C."/>
            <person name="Labutti K."/>
            <person name="Haridas S."/>
            <person name="Kuo A."/>
            <person name="Salamov A."/>
            <person name="Ahrendt S.R."/>
            <person name="Lipzen A."/>
            <person name="Sullivan W."/>
            <person name="Andreopoulos W.B."/>
            <person name="Clum A."/>
            <person name="Lindquist E."/>
            <person name="Daum C."/>
            <person name="Ramamoorthy G.K."/>
            <person name="Gryganskyi A."/>
            <person name="Culley D."/>
            <person name="Magnuson J.K."/>
            <person name="James T.Y."/>
            <person name="O'Malley M.A."/>
            <person name="Stajich J.E."/>
            <person name="Spatafora J.W."/>
            <person name="Visel A."/>
            <person name="Grigoriev I.V."/>
        </authorList>
    </citation>
    <scope>NUCLEOTIDE SEQUENCE [LARGE SCALE GENOMIC DNA]</scope>
    <source>
        <strain evidence="8 9">CBS 931.73</strain>
    </source>
</reference>
<name>A0A1Y1Y7K5_9FUNG</name>
<evidence type="ECO:0000256" key="2">
    <source>
        <dbReference type="ARBA" id="ARBA00050613"/>
    </source>
</evidence>